<gene>
    <name evidence="1" type="ORF">YALI1_A14131g</name>
</gene>
<dbReference type="RefSeq" id="XP_068137879.1">
    <property type="nucleotide sequence ID" value="XM_068281778.1"/>
</dbReference>
<dbReference type="EMBL" id="CP017553">
    <property type="protein sequence ID" value="AOW00626.1"/>
    <property type="molecule type" value="Genomic_DNA"/>
</dbReference>
<dbReference type="AlphaFoldDB" id="A0A1D8N4S2"/>
<dbReference type="Proteomes" id="UP000182444">
    <property type="component" value="Chromosome 1A"/>
</dbReference>
<evidence type="ECO:0000313" key="2">
    <source>
        <dbReference type="Proteomes" id="UP000182444"/>
    </source>
</evidence>
<accession>A0A1D8N4S2</accession>
<evidence type="ECO:0000313" key="1">
    <source>
        <dbReference type="EMBL" id="AOW00626.1"/>
    </source>
</evidence>
<dbReference type="GeneID" id="94582439"/>
<sequence length="87" mass="10278">MSGIAPFILLAKHFCMNYRLINDINTHVVHCLQKHKRDQQWQMKQTLVDNFVKLLCALVTPQCRENVDTHWNRQKAPVLTITFVYLV</sequence>
<protein>
    <submittedName>
        <fullName evidence="1">Uncharacterized protein</fullName>
    </submittedName>
</protein>
<name>A0A1D8N4S2_YARLL</name>
<proteinExistence type="predicted"/>
<organism evidence="1 2">
    <name type="scientific">Yarrowia lipolytica</name>
    <name type="common">Candida lipolytica</name>
    <dbReference type="NCBI Taxonomy" id="4952"/>
    <lineage>
        <taxon>Eukaryota</taxon>
        <taxon>Fungi</taxon>
        <taxon>Dikarya</taxon>
        <taxon>Ascomycota</taxon>
        <taxon>Saccharomycotina</taxon>
        <taxon>Dipodascomycetes</taxon>
        <taxon>Dipodascales</taxon>
        <taxon>Dipodascales incertae sedis</taxon>
        <taxon>Yarrowia</taxon>
    </lineage>
</organism>
<reference evidence="1 2" key="1">
    <citation type="journal article" date="2016" name="PLoS ONE">
        <title>Sequence Assembly of Yarrowia lipolytica Strain W29/CLIB89 Shows Transposable Element Diversity.</title>
        <authorList>
            <person name="Magnan C."/>
            <person name="Yu J."/>
            <person name="Chang I."/>
            <person name="Jahn E."/>
            <person name="Kanomata Y."/>
            <person name="Wu J."/>
            <person name="Zeller M."/>
            <person name="Oakes M."/>
            <person name="Baldi P."/>
            <person name="Sandmeyer S."/>
        </authorList>
    </citation>
    <scope>NUCLEOTIDE SEQUENCE [LARGE SCALE GENOMIC DNA]</scope>
    <source>
        <strain evidence="2">CLIB89(W29)</strain>
    </source>
</reference>
<dbReference type="VEuPathDB" id="FungiDB:YALI1_A14131g"/>